<keyword evidence="3" id="KW-1185">Reference proteome</keyword>
<dbReference type="SMART" id="SM00530">
    <property type="entry name" value="HTH_XRE"/>
    <property type="match status" value="1"/>
</dbReference>
<name>A0A917U1G7_9ACTN</name>
<dbReference type="Proteomes" id="UP000642070">
    <property type="component" value="Unassembled WGS sequence"/>
</dbReference>
<dbReference type="GO" id="GO:0003677">
    <property type="term" value="F:DNA binding"/>
    <property type="evidence" value="ECO:0007669"/>
    <property type="project" value="InterPro"/>
</dbReference>
<gene>
    <name evidence="2" type="ORF">GCM10007977_061730</name>
</gene>
<dbReference type="InterPro" id="IPR011990">
    <property type="entry name" value="TPR-like_helical_dom_sf"/>
</dbReference>
<evidence type="ECO:0000313" key="2">
    <source>
        <dbReference type="EMBL" id="GGM51651.1"/>
    </source>
</evidence>
<dbReference type="Pfam" id="PF01381">
    <property type="entry name" value="HTH_3"/>
    <property type="match status" value="1"/>
</dbReference>
<dbReference type="InterPro" id="IPR001387">
    <property type="entry name" value="Cro/C1-type_HTH"/>
</dbReference>
<dbReference type="EMBL" id="BMPI01000034">
    <property type="protein sequence ID" value="GGM51651.1"/>
    <property type="molecule type" value="Genomic_DNA"/>
</dbReference>
<dbReference type="InterPro" id="IPR010982">
    <property type="entry name" value="Lambda_DNA-bd_dom_sf"/>
</dbReference>
<dbReference type="Gene3D" id="1.10.260.40">
    <property type="entry name" value="lambda repressor-like DNA-binding domains"/>
    <property type="match status" value="1"/>
</dbReference>
<proteinExistence type="predicted"/>
<evidence type="ECO:0000313" key="3">
    <source>
        <dbReference type="Proteomes" id="UP000642070"/>
    </source>
</evidence>
<reference evidence="2" key="1">
    <citation type="journal article" date="2014" name="Int. J. Syst. Evol. Microbiol.">
        <title>Complete genome sequence of Corynebacterium casei LMG S-19264T (=DSM 44701T), isolated from a smear-ripened cheese.</title>
        <authorList>
            <consortium name="US DOE Joint Genome Institute (JGI-PGF)"/>
            <person name="Walter F."/>
            <person name="Albersmeier A."/>
            <person name="Kalinowski J."/>
            <person name="Ruckert C."/>
        </authorList>
    </citation>
    <scope>NUCLEOTIDE SEQUENCE</scope>
    <source>
        <strain evidence="2">JCM 19831</strain>
    </source>
</reference>
<accession>A0A917U1G7</accession>
<dbReference type="Gene3D" id="1.25.40.10">
    <property type="entry name" value="Tetratricopeptide repeat domain"/>
    <property type="match status" value="1"/>
</dbReference>
<protein>
    <recommendedName>
        <fullName evidence="1">HTH cro/C1-type domain-containing protein</fullName>
    </recommendedName>
</protein>
<feature type="domain" description="HTH cro/C1-type" evidence="1">
    <location>
        <begin position="8"/>
        <end position="62"/>
    </location>
</feature>
<dbReference type="PROSITE" id="PS50943">
    <property type="entry name" value="HTH_CROC1"/>
    <property type="match status" value="1"/>
</dbReference>
<dbReference type="AlphaFoldDB" id="A0A917U1G7"/>
<sequence length="388" mass="42252">MAGRRHRLTARRKAVGLSQERLAEIVRVDRSTVVRWERADTAPQPWHRPRLAAALKVSIDELAELIADVGEPPSGLDDRLDYVLRHPGRVDLVTVAYLREQVQQFDEQYEAVPSTLLLASVGQLHGQITFLRRHAGAGSVQRELAEATAESATLMGQLVWDASQRRDHGAAGAYFDQAVTAAQQVQNAATAGNALLRKSYLALYGTGNPAAGLALAHRAAVASESDSQVIAGLAQLHVAEAHAMLGKIRDCENALGLAEHYFGRIANDDPAAVLYCPSQQGRLAGSCWLFLGRPEQAEPILESTRQYLSQQRKSAAIVLANLALASIRQRQIDTAAARLHEAIDVIERTRSGGGLKVVFAAIQELRPWRREPAVEDVNDRLVALMTTA</sequence>
<reference evidence="2" key="2">
    <citation type="submission" date="2020-09" db="EMBL/GenBank/DDBJ databases">
        <authorList>
            <person name="Sun Q."/>
            <person name="Ohkuma M."/>
        </authorList>
    </citation>
    <scope>NUCLEOTIDE SEQUENCE</scope>
    <source>
        <strain evidence="2">JCM 19831</strain>
    </source>
</reference>
<comment type="caution">
    <text evidence="2">The sequence shown here is derived from an EMBL/GenBank/DDBJ whole genome shotgun (WGS) entry which is preliminary data.</text>
</comment>
<evidence type="ECO:0000259" key="1">
    <source>
        <dbReference type="PROSITE" id="PS50943"/>
    </source>
</evidence>
<organism evidence="2 3">
    <name type="scientific">Dactylosporangium sucinum</name>
    <dbReference type="NCBI Taxonomy" id="1424081"/>
    <lineage>
        <taxon>Bacteria</taxon>
        <taxon>Bacillati</taxon>
        <taxon>Actinomycetota</taxon>
        <taxon>Actinomycetes</taxon>
        <taxon>Micromonosporales</taxon>
        <taxon>Micromonosporaceae</taxon>
        <taxon>Dactylosporangium</taxon>
    </lineage>
</organism>
<dbReference type="CDD" id="cd00093">
    <property type="entry name" value="HTH_XRE"/>
    <property type="match status" value="1"/>
</dbReference>
<dbReference type="SUPFAM" id="SSF47413">
    <property type="entry name" value="lambda repressor-like DNA-binding domains"/>
    <property type="match status" value="1"/>
</dbReference>
<dbReference type="RefSeq" id="WP_190253486.1">
    <property type="nucleotide sequence ID" value="NZ_BMPI01000034.1"/>
</dbReference>